<organism evidence="4 5">
    <name type="scientific">Actinotalea soli</name>
    <dbReference type="NCBI Taxonomy" id="2819234"/>
    <lineage>
        <taxon>Bacteria</taxon>
        <taxon>Bacillati</taxon>
        <taxon>Actinomycetota</taxon>
        <taxon>Actinomycetes</taxon>
        <taxon>Micrococcales</taxon>
        <taxon>Cellulomonadaceae</taxon>
        <taxon>Actinotalea</taxon>
    </lineage>
</organism>
<dbReference type="GO" id="GO:0006596">
    <property type="term" value="P:polyamine biosynthetic process"/>
    <property type="evidence" value="ECO:0007669"/>
    <property type="project" value="UniProtKB-KW"/>
</dbReference>
<evidence type="ECO:0000256" key="1">
    <source>
        <dbReference type="ARBA" id="ARBA00023115"/>
    </source>
</evidence>
<evidence type="ECO:0000256" key="2">
    <source>
        <dbReference type="SAM" id="MobiDB-lite"/>
    </source>
</evidence>
<dbReference type="GO" id="GO:0008757">
    <property type="term" value="F:S-adenosylmethionine-dependent methyltransferase activity"/>
    <property type="evidence" value="ECO:0007669"/>
    <property type="project" value="InterPro"/>
</dbReference>
<feature type="region of interest" description="Disordered" evidence="2">
    <location>
        <begin position="252"/>
        <end position="275"/>
    </location>
</feature>
<proteinExistence type="predicted"/>
<feature type="domain" description="Methyltransferase type 11" evidence="3">
    <location>
        <begin position="64"/>
        <end position="166"/>
    </location>
</feature>
<reference evidence="4" key="1">
    <citation type="submission" date="2021-03" db="EMBL/GenBank/DDBJ databases">
        <title>Actinotalea soli sp. nov., isolated from soil.</title>
        <authorList>
            <person name="Ping W."/>
            <person name="Zhang J."/>
        </authorList>
    </citation>
    <scope>NUCLEOTIDE SEQUENCE</scope>
    <source>
        <strain evidence="4">BY-33</strain>
    </source>
</reference>
<gene>
    <name evidence="4" type="ORF">J4G33_15830</name>
</gene>
<sequence length="275" mass="29406">MPIDTGWVELVRDRSDPGAVTVLVNGVPSSHVELGDPTWLEFEYMQQMAAVVDVLPPGPLDAVHLGAGACSLPRWLDARRPGSRQIAVDVDAALLTLVRAWFDLPRSPRLRLRPGDARARLTELPDSSADLVVRDVFAGDRTPSDLGTREFVEEVARVLRPGGVYLANCADRPPLELARAEMATIRAVLPGAALVSEPGMLRGRRYGNLVLIGTRSGQGDLDLADPGLARTLRSLPVPTRLLRGPELDAFVGSAAPLADPPDPQTPPAVGSEHAP</sequence>
<dbReference type="InterPro" id="IPR013216">
    <property type="entry name" value="Methyltransf_11"/>
</dbReference>
<protein>
    <submittedName>
        <fullName evidence="4">Fused MFS/spermidine synthase</fullName>
    </submittedName>
</protein>
<dbReference type="SUPFAM" id="SSF53335">
    <property type="entry name" value="S-adenosyl-L-methionine-dependent methyltransferases"/>
    <property type="match status" value="1"/>
</dbReference>
<dbReference type="CDD" id="cd02440">
    <property type="entry name" value="AdoMet_MTases"/>
    <property type="match status" value="1"/>
</dbReference>
<keyword evidence="1" id="KW-0620">Polyamine biosynthesis</keyword>
<dbReference type="Gene3D" id="3.40.50.150">
    <property type="entry name" value="Vaccinia Virus protein VP39"/>
    <property type="match status" value="1"/>
</dbReference>
<dbReference type="NCBIfam" id="NF037959">
    <property type="entry name" value="MFS_SpdSyn"/>
    <property type="match status" value="1"/>
</dbReference>
<keyword evidence="5" id="KW-1185">Reference proteome</keyword>
<dbReference type="PANTHER" id="PTHR43317">
    <property type="entry name" value="THERMOSPERMINE SYNTHASE ACAULIS5"/>
    <property type="match status" value="1"/>
</dbReference>
<dbReference type="Pfam" id="PF08241">
    <property type="entry name" value="Methyltransf_11"/>
    <property type="match status" value="1"/>
</dbReference>
<dbReference type="EMBL" id="JAGEMK010000011">
    <property type="protein sequence ID" value="MBO1753278.1"/>
    <property type="molecule type" value="Genomic_DNA"/>
</dbReference>
<evidence type="ECO:0000259" key="3">
    <source>
        <dbReference type="Pfam" id="PF08241"/>
    </source>
</evidence>
<dbReference type="Proteomes" id="UP000664209">
    <property type="component" value="Unassembled WGS sequence"/>
</dbReference>
<evidence type="ECO:0000313" key="4">
    <source>
        <dbReference type="EMBL" id="MBO1753278.1"/>
    </source>
</evidence>
<comment type="caution">
    <text evidence="4">The sequence shown here is derived from an EMBL/GenBank/DDBJ whole genome shotgun (WGS) entry which is preliminary data.</text>
</comment>
<dbReference type="PANTHER" id="PTHR43317:SF1">
    <property type="entry name" value="THERMOSPERMINE SYNTHASE ACAULIS5"/>
    <property type="match status" value="1"/>
</dbReference>
<evidence type="ECO:0000313" key="5">
    <source>
        <dbReference type="Proteomes" id="UP000664209"/>
    </source>
</evidence>
<dbReference type="InterPro" id="IPR029063">
    <property type="entry name" value="SAM-dependent_MTases_sf"/>
</dbReference>
<name>A0A939RX43_9CELL</name>
<accession>A0A939RX43</accession>
<dbReference type="AlphaFoldDB" id="A0A939RX43"/>